<dbReference type="InterPro" id="IPR038765">
    <property type="entry name" value="Papain-like_cys_pep_sf"/>
</dbReference>
<dbReference type="PANTHER" id="PTHR11786:SF0">
    <property type="entry name" value="ARYLAMINE N-ACETYLTRANSFERASE 4-RELATED"/>
    <property type="match status" value="1"/>
</dbReference>
<dbReference type="OrthoDB" id="7181050at2"/>
<keyword evidence="2" id="KW-0808">Transferase</keyword>
<comment type="similarity">
    <text evidence="1">Belongs to the arylamine N-acetyltransferase family.</text>
</comment>
<dbReference type="RefSeq" id="WP_089316005.1">
    <property type="nucleotide sequence ID" value="NZ_FZNP01000019.1"/>
</dbReference>
<dbReference type="Gene3D" id="2.40.128.150">
    <property type="entry name" value="Cysteine proteinases"/>
    <property type="match status" value="1"/>
</dbReference>
<evidence type="ECO:0000256" key="1">
    <source>
        <dbReference type="ARBA" id="ARBA00006547"/>
    </source>
</evidence>
<dbReference type="AlphaFoldDB" id="A0A239EZI6"/>
<dbReference type="Pfam" id="PF00797">
    <property type="entry name" value="Acetyltransf_2"/>
    <property type="match status" value="1"/>
</dbReference>
<dbReference type="SUPFAM" id="SSF54001">
    <property type="entry name" value="Cysteine proteinases"/>
    <property type="match status" value="1"/>
</dbReference>
<organism evidence="2 3">
    <name type="scientific">Actinomadura mexicana</name>
    <dbReference type="NCBI Taxonomy" id="134959"/>
    <lineage>
        <taxon>Bacteria</taxon>
        <taxon>Bacillati</taxon>
        <taxon>Actinomycetota</taxon>
        <taxon>Actinomycetes</taxon>
        <taxon>Streptosporangiales</taxon>
        <taxon>Thermomonosporaceae</taxon>
        <taxon>Actinomadura</taxon>
    </lineage>
</organism>
<keyword evidence="3" id="KW-1185">Reference proteome</keyword>
<dbReference type="EMBL" id="FZNP01000019">
    <property type="protein sequence ID" value="SNS49871.1"/>
    <property type="molecule type" value="Genomic_DNA"/>
</dbReference>
<dbReference type="InterPro" id="IPR001447">
    <property type="entry name" value="Arylamine_N-AcTrfase"/>
</dbReference>
<sequence length="306" mass="32796">MPGQRTSGSAPAPQEPGGPRYVADYLERLGIGDPGEPSLSGLFALHRAHVERVPYEVLEIQLGRPTTADPREAAGQVLKGRGGYCVQLNGAFSTLLTALGYDVTWHRAGVHAGRKLPPVGPAEPAPHLVLTVSAGGESWMVDVGLGDGLHEPLPLRAGAYRQGPFTFHLGPSRFESGGWRFEHDVGGAIAGLDFSMAPAGPADFAEWHPYLATDPESRLVRTVAVMRRDATSVDSLTGCMLRHIDDSGRTTRELGTFAEWYGALAEVFGLPLADVGPQERTALWTKVRGAHEAWLEARARRAAARA</sequence>
<protein>
    <submittedName>
        <fullName evidence="2">Arylamine N-acetyltransferase</fullName>
    </submittedName>
</protein>
<dbReference type="Gene3D" id="3.30.2140.10">
    <property type="entry name" value="Arylamine N-acetyltransferase"/>
    <property type="match status" value="1"/>
</dbReference>
<evidence type="ECO:0000313" key="3">
    <source>
        <dbReference type="Proteomes" id="UP000198420"/>
    </source>
</evidence>
<name>A0A239EZI6_9ACTN</name>
<gene>
    <name evidence="2" type="ORF">SAMN06265355_11912</name>
</gene>
<proteinExistence type="inferred from homology"/>
<reference evidence="3" key="1">
    <citation type="submission" date="2017-06" db="EMBL/GenBank/DDBJ databases">
        <authorList>
            <person name="Varghese N."/>
            <person name="Submissions S."/>
        </authorList>
    </citation>
    <scope>NUCLEOTIDE SEQUENCE [LARGE SCALE GENOMIC DNA]</scope>
    <source>
        <strain evidence="3">DSM 44485</strain>
    </source>
</reference>
<dbReference type="Proteomes" id="UP000198420">
    <property type="component" value="Unassembled WGS sequence"/>
</dbReference>
<accession>A0A239EZI6</accession>
<evidence type="ECO:0000313" key="2">
    <source>
        <dbReference type="EMBL" id="SNS49871.1"/>
    </source>
</evidence>
<dbReference type="GO" id="GO:0016407">
    <property type="term" value="F:acetyltransferase activity"/>
    <property type="evidence" value="ECO:0007669"/>
    <property type="project" value="InterPro"/>
</dbReference>
<dbReference type="PANTHER" id="PTHR11786">
    <property type="entry name" value="N-HYDROXYARYLAMINE O-ACETYLTRANSFERASE"/>
    <property type="match status" value="1"/>
</dbReference>